<evidence type="ECO:0000313" key="6">
    <source>
        <dbReference type="EMBL" id="ROV98905.1"/>
    </source>
</evidence>
<feature type="region of interest" description="Disordered" evidence="3">
    <location>
        <begin position="463"/>
        <end position="483"/>
    </location>
</feature>
<accession>A0A423W6C7</accession>
<dbReference type="SUPFAM" id="SSF52172">
    <property type="entry name" value="CheY-like"/>
    <property type="match status" value="1"/>
</dbReference>
<name>A0A423W6C7_CYTCH</name>
<dbReference type="InterPro" id="IPR003661">
    <property type="entry name" value="HisK_dim/P_dom"/>
</dbReference>
<dbReference type="InterPro" id="IPR001789">
    <property type="entry name" value="Sig_transdc_resp-reg_receiver"/>
</dbReference>
<dbReference type="Gene3D" id="1.10.287.130">
    <property type="match status" value="1"/>
</dbReference>
<dbReference type="InterPro" id="IPR050956">
    <property type="entry name" value="2C_system_His_kinase"/>
</dbReference>
<dbReference type="InterPro" id="IPR011006">
    <property type="entry name" value="CheY-like_superfamily"/>
</dbReference>
<dbReference type="PROSITE" id="PS50110">
    <property type="entry name" value="RESPONSE_REGULATORY"/>
    <property type="match status" value="1"/>
</dbReference>
<dbReference type="AlphaFoldDB" id="A0A423W6C7"/>
<dbReference type="EMBL" id="LJZO01000012">
    <property type="protein sequence ID" value="ROV98905.1"/>
    <property type="molecule type" value="Genomic_DNA"/>
</dbReference>
<dbReference type="InterPro" id="IPR004358">
    <property type="entry name" value="Sig_transdc_His_kin-like_C"/>
</dbReference>
<evidence type="ECO:0000256" key="2">
    <source>
        <dbReference type="PROSITE-ProRule" id="PRU00169"/>
    </source>
</evidence>
<dbReference type="InterPro" id="IPR003594">
    <property type="entry name" value="HATPase_dom"/>
</dbReference>
<dbReference type="SMART" id="SM00388">
    <property type="entry name" value="HisKA"/>
    <property type="match status" value="1"/>
</dbReference>
<organism evidence="6 7">
    <name type="scientific">Cytospora chrysosperma</name>
    <name type="common">Cytospora canker fungus</name>
    <name type="synonym">Sphaeria chrysosperma</name>
    <dbReference type="NCBI Taxonomy" id="252740"/>
    <lineage>
        <taxon>Eukaryota</taxon>
        <taxon>Fungi</taxon>
        <taxon>Dikarya</taxon>
        <taxon>Ascomycota</taxon>
        <taxon>Pezizomycotina</taxon>
        <taxon>Sordariomycetes</taxon>
        <taxon>Sordariomycetidae</taxon>
        <taxon>Diaporthales</taxon>
        <taxon>Cytosporaceae</taxon>
        <taxon>Cytospora</taxon>
    </lineage>
</organism>
<dbReference type="SUPFAM" id="SSF55874">
    <property type="entry name" value="ATPase domain of HSP90 chaperone/DNA topoisomerase II/histidine kinase"/>
    <property type="match status" value="1"/>
</dbReference>
<keyword evidence="1 2" id="KW-0597">Phosphoprotein</keyword>
<dbReference type="Gene3D" id="3.30.565.10">
    <property type="entry name" value="Histidine kinase-like ATPase, C-terminal domain"/>
    <property type="match status" value="1"/>
</dbReference>
<protein>
    <recommendedName>
        <fullName evidence="8">Histidine kinase</fullName>
    </recommendedName>
</protein>
<dbReference type="Proteomes" id="UP000284375">
    <property type="component" value="Unassembled WGS sequence"/>
</dbReference>
<feature type="domain" description="Histidine kinase" evidence="4">
    <location>
        <begin position="569"/>
        <end position="841"/>
    </location>
</feature>
<dbReference type="SMART" id="SM00448">
    <property type="entry name" value="REC"/>
    <property type="match status" value="1"/>
</dbReference>
<dbReference type="Pfam" id="PF00072">
    <property type="entry name" value="Response_reg"/>
    <property type="match status" value="1"/>
</dbReference>
<feature type="region of interest" description="Disordered" evidence="3">
    <location>
        <begin position="294"/>
        <end position="316"/>
    </location>
</feature>
<dbReference type="Gene3D" id="3.30.450.40">
    <property type="match status" value="1"/>
</dbReference>
<dbReference type="SUPFAM" id="SSF55781">
    <property type="entry name" value="GAF domain-like"/>
    <property type="match status" value="1"/>
</dbReference>
<dbReference type="FunFam" id="3.30.450.40:FF:000083">
    <property type="entry name" value="Sensor histidine kinase/response regulator, putative (AFU_orthologue AFUA_4G00660)"/>
    <property type="match status" value="1"/>
</dbReference>
<dbReference type="Pfam" id="PF02518">
    <property type="entry name" value="HATPase_c"/>
    <property type="match status" value="1"/>
</dbReference>
<dbReference type="OrthoDB" id="303614at2759"/>
<dbReference type="PANTHER" id="PTHR43719:SF11">
    <property type="entry name" value="HISTIDINE KINASE_RESPONSE REGULATOR, PUTATIVE-RELATED"/>
    <property type="match status" value="1"/>
</dbReference>
<dbReference type="Gene3D" id="3.40.50.2300">
    <property type="match status" value="1"/>
</dbReference>
<dbReference type="GO" id="GO:0000155">
    <property type="term" value="F:phosphorelay sensor kinase activity"/>
    <property type="evidence" value="ECO:0007669"/>
    <property type="project" value="InterPro"/>
</dbReference>
<feature type="region of interest" description="Disordered" evidence="3">
    <location>
        <begin position="680"/>
        <end position="702"/>
    </location>
</feature>
<dbReference type="SUPFAM" id="SSF47384">
    <property type="entry name" value="Homodimeric domain of signal transducing histidine kinase"/>
    <property type="match status" value="1"/>
</dbReference>
<proteinExistence type="predicted"/>
<dbReference type="PANTHER" id="PTHR43719">
    <property type="entry name" value="TWO-COMPONENT HISTIDINE KINASE"/>
    <property type="match status" value="1"/>
</dbReference>
<evidence type="ECO:0000256" key="3">
    <source>
        <dbReference type="SAM" id="MobiDB-lite"/>
    </source>
</evidence>
<dbReference type="PROSITE" id="PS50109">
    <property type="entry name" value="HIS_KIN"/>
    <property type="match status" value="1"/>
</dbReference>
<evidence type="ECO:0000259" key="5">
    <source>
        <dbReference type="PROSITE" id="PS50110"/>
    </source>
</evidence>
<dbReference type="InterPro" id="IPR036097">
    <property type="entry name" value="HisK_dim/P_sf"/>
</dbReference>
<evidence type="ECO:0000259" key="4">
    <source>
        <dbReference type="PROSITE" id="PS50109"/>
    </source>
</evidence>
<dbReference type="CDD" id="cd17546">
    <property type="entry name" value="REC_hyHK_CKI1_RcsC-like"/>
    <property type="match status" value="1"/>
</dbReference>
<dbReference type="CDD" id="cd00082">
    <property type="entry name" value="HisKA"/>
    <property type="match status" value="1"/>
</dbReference>
<dbReference type="STRING" id="252740.A0A423W6C7"/>
<dbReference type="FunFam" id="1.10.287.130:FF:000023">
    <property type="entry name" value="Sensor histidine kinase/response regulator, putative"/>
    <property type="match status" value="1"/>
</dbReference>
<keyword evidence="7" id="KW-1185">Reference proteome</keyword>
<gene>
    <name evidence="6" type="ORF">VSDG_03809</name>
</gene>
<evidence type="ECO:0000256" key="1">
    <source>
        <dbReference type="ARBA" id="ARBA00022553"/>
    </source>
</evidence>
<evidence type="ECO:0008006" key="8">
    <source>
        <dbReference type="Google" id="ProtNLM"/>
    </source>
</evidence>
<dbReference type="Pfam" id="PF00512">
    <property type="entry name" value="HisKA"/>
    <property type="match status" value="1"/>
</dbReference>
<feature type="modified residue" description="4-aspartylphosphate" evidence="2">
    <location>
        <position position="1152"/>
    </location>
</feature>
<dbReference type="PRINTS" id="PR00344">
    <property type="entry name" value="BCTRLSENSOR"/>
</dbReference>
<feature type="region of interest" description="Disordered" evidence="3">
    <location>
        <begin position="351"/>
        <end position="373"/>
    </location>
</feature>
<comment type="caution">
    <text evidence="6">The sequence shown here is derived from an EMBL/GenBank/DDBJ whole genome shotgun (WGS) entry which is preliminary data.</text>
</comment>
<reference evidence="6 7" key="1">
    <citation type="submission" date="2015-09" db="EMBL/GenBank/DDBJ databases">
        <title>Host preference determinants of Valsa canker pathogens revealed by comparative genomics.</title>
        <authorList>
            <person name="Yin Z."/>
            <person name="Huang L."/>
        </authorList>
    </citation>
    <scope>NUCLEOTIDE SEQUENCE [LARGE SCALE GENOMIC DNA]</scope>
    <source>
        <strain evidence="6 7">YSFL</strain>
    </source>
</reference>
<dbReference type="InterPro" id="IPR036890">
    <property type="entry name" value="HATPase_C_sf"/>
</dbReference>
<dbReference type="InterPro" id="IPR005467">
    <property type="entry name" value="His_kinase_dom"/>
</dbReference>
<evidence type="ECO:0000313" key="7">
    <source>
        <dbReference type="Proteomes" id="UP000284375"/>
    </source>
</evidence>
<dbReference type="SMART" id="SM00387">
    <property type="entry name" value="HATPase_c"/>
    <property type="match status" value="1"/>
</dbReference>
<feature type="domain" description="Response regulatory" evidence="5">
    <location>
        <begin position="1091"/>
        <end position="1223"/>
    </location>
</feature>
<dbReference type="InterPro" id="IPR029016">
    <property type="entry name" value="GAF-like_dom_sf"/>
</dbReference>
<sequence length="1225" mass="134047">MSYALLWPLPLLYYKPWKTAQNNLTDVKPNDRGNALTYEGYKPRASGDKALTAFAQLATLRLSCRRAMVSLIDSHQQFIIAEATKTLSLISDERHQPGDEVWLGNTIIKRDAAVCYHTFKSTYTARDDDGQTYTTEALVVPDMRLDDRFKDRPYVTGSPGVLFYAGVPIKTKSGHRIGVYAISDENPRPGLCVDELIFMEDVAATVMEHLELAKDRDARMNGERMVQGLADFIEGSEGDELVVGLEPNSTVTPDTSVKDPKTSPKMSAVMRQQTENAKKIDDLDDIAGISLQKETKKLPGATPVTPNTPRSSDDDSTKLLARAANIIRISTEADGVVFFNTASRNLQGLGRRRIPEDPTDLSSGMTSGEDKPGDFAMLTDSGEEMRATNGGTAKRRPLCEVMGLSVAQQEQYGKLQSKDFVMAADSMEKYIKLFPQGKFFSFTDTGTGISSGDEMSCEDKAEGNNGGPYGNLTAARPEGKAGGRKPRFAPIELLKTLPGIRSLIFLPLWDFADAKYFAGCFIWTSTAGRLLSPENELPYLKAFGNCIMSEISRVKAERSDIAKSTFIASISHELRSPLHGILGSVEFLHETAVSAYQEGLFTSIETCGRTLLDTIDHVLDYAKINKLRINPSGKRRAYARSGHRRDKVGSIVGLTSEFDLAILVEEVVDAVTAGHAFRRAHQGPTYDDGSTDGLATGGLHEGPSQVKTELDPVVVLKITPQRNWNVRTQPGALRRIVMNLLGNALKYTVTGYVAVTLTAEPDEQNNLRVRLRFADSGRGMSLEFQRTRLFSPFSQEDPFATGTGLGLSIVRKIIEALDGDISISSTQHVGTEVNVVLTLPTVDEKPEQHQIDLERYSTKGSKMLIVKPGQLSSDVGVPLSDSVHKGLCHLEDTLQHGLLEWFGIEVMEHSESSTLADEEQSEASIPDFILFPLAPPSTEVVLEFQPRTSPFKDRAPVIVLCSNAGQASDFRANVAERLLEKGIQAIPITQPLGPRKLANVLQKLKSERKARLGNGLLDIAKQRIVLGRKESDPESMRRERDKLQNPAIASLAIERAALTRSLSAPPTALPGVLPTPASANQVDANASFRPHLLLVDDNEINLRLLVMFMKKQHISYATANNGLVALETYQSSHQAAVSAEHAPPPFTHILMDLSMPVMDGLTATRKIREFETAKSIWPPSAIIALTGLASAEAQEDALSAGINNFLIKPVKFGELKQLLKDPSGS</sequence>